<proteinExistence type="predicted"/>
<evidence type="ECO:0000313" key="1">
    <source>
        <dbReference type="EMBL" id="EGO21224.1"/>
    </source>
</evidence>
<dbReference type="RefSeq" id="XP_007322181.1">
    <property type="nucleotide sequence ID" value="XM_007322119.1"/>
</dbReference>
<dbReference type="EMBL" id="GL945439">
    <property type="protein sequence ID" value="EGO21224.1"/>
    <property type="molecule type" value="Genomic_DNA"/>
</dbReference>
<name>F8P708_SERL9</name>
<dbReference type="AlphaFoldDB" id="F8P708"/>
<dbReference type="GeneID" id="18815555"/>
<reference evidence="1" key="1">
    <citation type="submission" date="2011-04" db="EMBL/GenBank/DDBJ databases">
        <title>Evolution of plant cell wall degrading machinery underlies the functional diversity of forest fungi.</title>
        <authorList>
            <consortium name="US DOE Joint Genome Institute (JGI-PGF)"/>
            <person name="Eastwood D.C."/>
            <person name="Floudas D."/>
            <person name="Binder M."/>
            <person name="Majcherczyk A."/>
            <person name="Schneider P."/>
            <person name="Aerts A."/>
            <person name="Asiegbu F.O."/>
            <person name="Baker S.E."/>
            <person name="Barry K."/>
            <person name="Bendiksby M."/>
            <person name="Blumentritt M."/>
            <person name="Coutinho P.M."/>
            <person name="Cullen D."/>
            <person name="Cullen D."/>
            <person name="Gathman A."/>
            <person name="Goodell B."/>
            <person name="Henrissat B."/>
            <person name="Ihrmark K."/>
            <person name="Kauserud H."/>
            <person name="Kohler A."/>
            <person name="LaButti K."/>
            <person name="Lapidus A."/>
            <person name="Lavin J.L."/>
            <person name="Lee Y.-H."/>
            <person name="Lindquist E."/>
            <person name="Lilly W."/>
            <person name="Lucas S."/>
            <person name="Morin E."/>
            <person name="Murat C."/>
            <person name="Oguiza J.A."/>
            <person name="Park J."/>
            <person name="Pisabarro A.G."/>
            <person name="Riley R."/>
            <person name="Rosling A."/>
            <person name="Salamov A."/>
            <person name="Schmidt O."/>
            <person name="Schmutz J."/>
            <person name="Skrede I."/>
            <person name="Stenlid J."/>
            <person name="Wiebenga A."/>
            <person name="Xie X."/>
            <person name="Kues U."/>
            <person name="Hibbett D.S."/>
            <person name="Hoffmeister D."/>
            <person name="Hogberg N."/>
            <person name="Martin F."/>
            <person name="Grigoriev I.V."/>
            <person name="Watkinson S.C."/>
        </authorList>
    </citation>
    <scope>NUCLEOTIDE SEQUENCE</scope>
    <source>
        <strain evidence="1">S7.9</strain>
    </source>
</reference>
<accession>F8P708</accession>
<sequence length="150" mass="17229">MSRACLIRTSPLRAILSNSNLYRVRLIWPNLLRSTLPQMGSRLVSCRRRPPTTSLFLGADRYALLEVDVLSWDKAAPHTRAVEVARRFTSLPNLSRSMILTMSLFNYNYACFNLKGWRKTLMMHYHAETLFVALSVIEANLKDVVNSVRN</sequence>
<dbReference type="HOGENOM" id="CLU_1741679_0_0_1"/>
<organism>
    <name type="scientific">Serpula lacrymans var. lacrymans (strain S7.9)</name>
    <name type="common">Dry rot fungus</name>
    <dbReference type="NCBI Taxonomy" id="578457"/>
    <lineage>
        <taxon>Eukaryota</taxon>
        <taxon>Fungi</taxon>
        <taxon>Dikarya</taxon>
        <taxon>Basidiomycota</taxon>
        <taxon>Agaricomycotina</taxon>
        <taxon>Agaricomycetes</taxon>
        <taxon>Agaricomycetidae</taxon>
        <taxon>Boletales</taxon>
        <taxon>Coniophorineae</taxon>
        <taxon>Serpulaceae</taxon>
        <taxon>Serpula</taxon>
    </lineage>
</organism>
<protein>
    <submittedName>
        <fullName evidence="1">Uncharacterized protein</fullName>
    </submittedName>
</protein>
<dbReference type="KEGG" id="sla:SERLADRAFT_441592"/>
<gene>
    <name evidence="1" type="ORF">SERLADRAFT_441592</name>
</gene>
<dbReference type="Proteomes" id="UP000008064">
    <property type="component" value="Unassembled WGS sequence"/>
</dbReference>